<dbReference type="RefSeq" id="WP_215628538.1">
    <property type="nucleotide sequence ID" value="NZ_CP067089.2"/>
</dbReference>
<keyword evidence="2" id="KW-1185">Reference proteome</keyword>
<dbReference type="AlphaFoldDB" id="A0A7T7XRR8"/>
<sequence>MEELKSTEALDKEILEDARKKASRILKSADDTVRNSADSWEKKTENSVAELTGKYRDRTEQGRAEIMARLPLDKQRIRSERAEKLLYEAMDTFLSKLSREKLLSILERELSSRCGELPDTGLTIRYRHIETGEAESLLKKVIPGRTWTAAPEDPAYTNSGTFPEIQVDGPDIRIIASVDGVEQTLLEDKRAELAAALLGEGALND</sequence>
<dbReference type="Proteomes" id="UP000595917">
    <property type="component" value="Chromosome"/>
</dbReference>
<dbReference type="Gene3D" id="1.20.5.2950">
    <property type="match status" value="1"/>
</dbReference>
<organism evidence="1 2">
    <name type="scientific">Breznakiella homolactica</name>
    <dbReference type="NCBI Taxonomy" id="2798577"/>
    <lineage>
        <taxon>Bacteria</taxon>
        <taxon>Pseudomonadati</taxon>
        <taxon>Spirochaetota</taxon>
        <taxon>Spirochaetia</taxon>
        <taxon>Spirochaetales</taxon>
        <taxon>Breznakiellaceae</taxon>
        <taxon>Breznakiella</taxon>
    </lineage>
</organism>
<dbReference type="EMBL" id="CP067089">
    <property type="protein sequence ID" value="QQO11229.1"/>
    <property type="molecule type" value="Genomic_DNA"/>
</dbReference>
<evidence type="ECO:0000313" key="1">
    <source>
        <dbReference type="EMBL" id="QQO11229.1"/>
    </source>
</evidence>
<proteinExistence type="predicted"/>
<reference evidence="1" key="1">
    <citation type="submission" date="2021-01" db="EMBL/GenBank/DDBJ databases">
        <title>Description of Breznakiella homolactica.</title>
        <authorList>
            <person name="Song Y."/>
            <person name="Brune A."/>
        </authorList>
    </citation>
    <scope>NUCLEOTIDE SEQUENCE</scope>
    <source>
        <strain evidence="1">RmG30</strain>
    </source>
</reference>
<dbReference type="KEGG" id="bhc:JFL75_10070"/>
<gene>
    <name evidence="1" type="ORF">JFL75_10070</name>
</gene>
<protein>
    <submittedName>
        <fullName evidence="1">ATPase</fullName>
    </submittedName>
</protein>
<name>A0A7T7XRR8_9SPIR</name>
<evidence type="ECO:0000313" key="2">
    <source>
        <dbReference type="Proteomes" id="UP000595917"/>
    </source>
</evidence>
<accession>A0A7T7XRR8</accession>